<evidence type="ECO:0000313" key="1">
    <source>
        <dbReference type="EMBL" id="AGF85527.1"/>
    </source>
</evidence>
<reference evidence="1 2" key="1">
    <citation type="submission" date="2012-10" db="EMBL/GenBank/DDBJ databases">
        <title>Complete genome sequence of Moumouvirus goulette.</title>
        <authorList>
            <person name="Fournous G."/>
            <person name="Bougalmi M."/>
            <person name="Colson P."/>
        </authorList>
    </citation>
    <scope>NUCLEOTIDE SEQUENCE [LARGE SCALE GENOMIC DNA]</scope>
</reference>
<gene>
    <name evidence="1" type="ORF">glt_00722</name>
</gene>
<protein>
    <submittedName>
        <fullName evidence="1">Uncharacterized protein</fullName>
    </submittedName>
</protein>
<organism evidence="1 2">
    <name type="scientific">Moumouvirus goulette</name>
    <dbReference type="NCBI Taxonomy" id="1247379"/>
    <lineage>
        <taxon>Viruses</taxon>
        <taxon>Varidnaviria</taxon>
        <taxon>Bamfordvirae</taxon>
        <taxon>Nucleocytoviricota</taxon>
        <taxon>Megaviricetes</taxon>
        <taxon>Imitervirales</taxon>
        <taxon>Mimiviridae</taxon>
        <taxon>Megamimivirinae</taxon>
        <taxon>Moumouvirus</taxon>
        <taxon>Moumouvirus goulettemassiliense</taxon>
    </lineage>
</organism>
<proteinExistence type="predicted"/>
<sequence length="35" mass="4074">MILINSQIEIINDNEKIDYDLLELPDTKTIINITN</sequence>
<keyword evidence="2" id="KW-1185">Reference proteome</keyword>
<accession>M1PXN0</accession>
<evidence type="ECO:0000313" key="2">
    <source>
        <dbReference type="Proteomes" id="UP000241071"/>
    </source>
</evidence>
<dbReference type="EMBL" id="KC008572">
    <property type="protein sequence ID" value="AGF85527.1"/>
    <property type="molecule type" value="Genomic_DNA"/>
</dbReference>
<dbReference type="Proteomes" id="UP000241071">
    <property type="component" value="Segment"/>
</dbReference>
<name>M1PXN0_9VIRU</name>